<keyword evidence="3" id="KW-1185">Reference proteome</keyword>
<keyword evidence="1" id="KW-0732">Signal</keyword>
<protein>
    <submittedName>
        <fullName evidence="2">UrcA family protein</fullName>
    </submittedName>
</protein>
<dbReference type="Proteomes" id="UP000248014">
    <property type="component" value="Unassembled WGS sequence"/>
</dbReference>
<dbReference type="AlphaFoldDB" id="A0A2V3UMF8"/>
<feature type="signal peptide" evidence="1">
    <location>
        <begin position="1"/>
        <end position="21"/>
    </location>
</feature>
<accession>A0A2V3UMF8</accession>
<evidence type="ECO:0000313" key="3">
    <source>
        <dbReference type="Proteomes" id="UP000248014"/>
    </source>
</evidence>
<dbReference type="InterPro" id="IPR030972">
    <property type="entry name" value="UrcA_uranyl"/>
</dbReference>
<reference evidence="2 3" key="1">
    <citation type="submission" date="2018-05" db="EMBL/GenBank/DDBJ databases">
        <title>Genomic Encyclopedia of Type Strains, Phase IV (KMG-IV): sequencing the most valuable type-strain genomes for metagenomic binning, comparative biology and taxonomic classification.</title>
        <authorList>
            <person name="Goeker M."/>
        </authorList>
    </citation>
    <scope>NUCLEOTIDE SEQUENCE [LARGE SCALE GENOMIC DNA]</scope>
    <source>
        <strain evidence="2 3">DSM 3183</strain>
    </source>
</reference>
<sequence length="102" mass="10652">MKLIHILLAVVTVAASAPAVAAPVPRSIAVKADDLDLGSTEGQRILTVRIQRAASVVCRSEAVESLPRNSRRERGCIREAQARAEVAVKTLAAGKPASEKGG</sequence>
<proteinExistence type="predicted"/>
<comment type="caution">
    <text evidence="2">The sequence shown here is derived from an EMBL/GenBank/DDBJ whole genome shotgun (WGS) entry which is preliminary data.</text>
</comment>
<feature type="chain" id="PRO_5016085097" evidence="1">
    <location>
        <begin position="22"/>
        <end position="102"/>
    </location>
</feature>
<evidence type="ECO:0000313" key="2">
    <source>
        <dbReference type="EMBL" id="PXW66265.1"/>
    </source>
</evidence>
<name>A0A2V3UMF8_9SPHN</name>
<dbReference type="RefSeq" id="WP_066209212.1">
    <property type="nucleotide sequence ID" value="NZ_QJJM01000041.1"/>
</dbReference>
<gene>
    <name evidence="2" type="ORF">C7451_1412</name>
</gene>
<evidence type="ECO:0000256" key="1">
    <source>
        <dbReference type="SAM" id="SignalP"/>
    </source>
</evidence>
<dbReference type="NCBIfam" id="TIGR04433">
    <property type="entry name" value="UrcA_uranyl"/>
    <property type="match status" value="1"/>
</dbReference>
<organism evidence="2 3">
    <name type="scientific">Blastomonas natatoria</name>
    <dbReference type="NCBI Taxonomy" id="34015"/>
    <lineage>
        <taxon>Bacteria</taxon>
        <taxon>Pseudomonadati</taxon>
        <taxon>Pseudomonadota</taxon>
        <taxon>Alphaproteobacteria</taxon>
        <taxon>Sphingomonadales</taxon>
        <taxon>Sphingomonadaceae</taxon>
        <taxon>Blastomonas</taxon>
    </lineage>
</organism>
<dbReference type="EMBL" id="QJJM01000041">
    <property type="protein sequence ID" value="PXW66265.1"/>
    <property type="molecule type" value="Genomic_DNA"/>
</dbReference>